<evidence type="ECO:0000256" key="2">
    <source>
        <dbReference type="ARBA" id="ARBA00007299"/>
    </source>
</evidence>
<evidence type="ECO:0000256" key="3">
    <source>
        <dbReference type="ARBA" id="ARBA00018596"/>
    </source>
</evidence>
<feature type="compositionally biased region" description="Low complexity" evidence="7">
    <location>
        <begin position="576"/>
        <end position="591"/>
    </location>
</feature>
<evidence type="ECO:0000256" key="7">
    <source>
        <dbReference type="SAM" id="MobiDB-lite"/>
    </source>
</evidence>
<dbReference type="Proteomes" id="UP000751190">
    <property type="component" value="Unassembled WGS sequence"/>
</dbReference>
<dbReference type="Gene3D" id="1.10.8.530">
    <property type="entry name" value="DNA polymerase alpha-primase, subunit B, N-terminal domain"/>
    <property type="match status" value="1"/>
</dbReference>
<dbReference type="Pfam" id="PF04042">
    <property type="entry name" value="DNA_pol_E_B"/>
    <property type="match status" value="1"/>
</dbReference>
<feature type="domain" description="DNA polymerase alpha/delta/epsilon subunit B" evidence="8">
    <location>
        <begin position="324"/>
        <end position="543"/>
    </location>
</feature>
<feature type="domain" description="DNA polymerase alpha subunit B N-terminal" evidence="9">
    <location>
        <begin position="6"/>
        <end position="79"/>
    </location>
</feature>
<evidence type="ECO:0000313" key="11">
    <source>
        <dbReference type="EMBL" id="KAG8465563.1"/>
    </source>
</evidence>
<dbReference type="GO" id="GO:0003677">
    <property type="term" value="F:DNA binding"/>
    <property type="evidence" value="ECO:0007669"/>
    <property type="project" value="InterPro"/>
</dbReference>
<comment type="function">
    <text evidence="6">Accessory subunit of the DNA polymerase alpha complex (also known as the alpha DNA polymerase-primase complex) which plays an essential role in the initiation of DNA synthesis.</text>
</comment>
<feature type="domain" description="DNA polymerase alpha subunit B OB" evidence="10">
    <location>
        <begin position="207"/>
        <end position="307"/>
    </location>
</feature>
<dbReference type="InterPro" id="IPR013627">
    <property type="entry name" value="Pol_alpha_B_N"/>
</dbReference>
<comment type="caution">
    <text evidence="11">The sequence shown here is derived from an EMBL/GenBank/DDBJ whole genome shotgun (WGS) entry which is preliminary data.</text>
</comment>
<evidence type="ECO:0000259" key="9">
    <source>
        <dbReference type="Pfam" id="PF08418"/>
    </source>
</evidence>
<evidence type="ECO:0000256" key="6">
    <source>
        <dbReference type="PIRNR" id="PIRNR018300"/>
    </source>
</evidence>
<comment type="subcellular location">
    <subcellularLocation>
        <location evidence="1 6">Nucleus</location>
    </subcellularLocation>
</comment>
<dbReference type="AlphaFoldDB" id="A0A8J6CFE7"/>
<evidence type="ECO:0000256" key="5">
    <source>
        <dbReference type="ARBA" id="ARBA00023242"/>
    </source>
</evidence>
<name>A0A8J6CFE7_DIALT</name>
<dbReference type="Pfam" id="PF22062">
    <property type="entry name" value="OB_DPOA2"/>
    <property type="match status" value="1"/>
</dbReference>
<evidence type="ECO:0000313" key="12">
    <source>
        <dbReference type="Proteomes" id="UP000751190"/>
    </source>
</evidence>
<feature type="region of interest" description="Disordered" evidence="7">
    <location>
        <begin position="573"/>
        <end position="625"/>
    </location>
</feature>
<dbReference type="GO" id="GO:0005658">
    <property type="term" value="C:alpha DNA polymerase:primase complex"/>
    <property type="evidence" value="ECO:0007669"/>
    <property type="project" value="TreeGrafter"/>
</dbReference>
<feature type="region of interest" description="Disordered" evidence="7">
    <location>
        <begin position="91"/>
        <end position="147"/>
    </location>
</feature>
<proteinExistence type="inferred from homology"/>
<dbReference type="EMBL" id="JAGTXO010000010">
    <property type="protein sequence ID" value="KAG8465563.1"/>
    <property type="molecule type" value="Genomic_DNA"/>
</dbReference>
<dbReference type="PANTHER" id="PTHR23061:SF12">
    <property type="entry name" value="DNA POLYMERASE ALPHA SUBUNIT B"/>
    <property type="match status" value="1"/>
</dbReference>
<keyword evidence="5 6" id="KW-0539">Nucleus</keyword>
<evidence type="ECO:0000259" key="8">
    <source>
        <dbReference type="Pfam" id="PF04042"/>
    </source>
</evidence>
<dbReference type="Pfam" id="PF08418">
    <property type="entry name" value="Pol_alpha_B_N"/>
    <property type="match status" value="1"/>
</dbReference>
<comment type="similarity">
    <text evidence="2 6">Belongs to the DNA polymerase alpha subunit B family.</text>
</comment>
<sequence length="635" mass="66898">MSALRDELKEQFVEIIGVDIEEAGLLDACVSVCSKYGLSAEDLATKWDVFSGSGSGAKFERKALTMATFEEFHAKQLNKLRMSMPQFLSKSGRASRVTKDSLSQLDARKRTREHGADASYGTPAGAAGARGGESEEAGSPLTAGPSAQYIERKNAGKVETTLNADVGARGAAPVRGSPLEVDAAVWDASAGFGRHMWERLEDKAAALDRHAHVLGAAICASARLDPPGNVVRATVDEMTAVGRIVCDSEGKVNSQSAYLETTRASSAGVRVKLDLTDVPDFILFRGQVVAVRGTNARGNALAVRQILSASPRAPPRAGDAGVRVLIASGPYTTDDSLTYAPLHDLLAAAERHSAECLILLGPFVDEAHPHVRAAKIGELTYELLFRARVVDVLHDWLAKQRAAGRAAPTIVLVPSCADVHAHPTFPQAPLDARGTAKTDPSLISVRNPATISIGGYAFALCAADAVKALGAEECARVSLPPSQREDRMTRLCRQAIEQRVFMPPYPPPKEVAVDTTLALGPVGAMPVTPHVLIVASELSCFAKVACGVVCVNPGRLVKHMHGGTYALVHIHPSDSNATPNAQPTPTPTANALGDAPSARAAEADGHGAVKAPSGTEEEDESTSIASRTCVQIVRI</sequence>
<organism evidence="11 12">
    <name type="scientific">Diacronema lutheri</name>
    <name type="common">Unicellular marine alga</name>
    <name type="synonym">Monochrysis lutheri</name>
    <dbReference type="NCBI Taxonomy" id="2081491"/>
    <lineage>
        <taxon>Eukaryota</taxon>
        <taxon>Haptista</taxon>
        <taxon>Haptophyta</taxon>
        <taxon>Pavlovophyceae</taxon>
        <taxon>Pavlovales</taxon>
        <taxon>Pavlovaceae</taxon>
        <taxon>Diacronema</taxon>
    </lineage>
</organism>
<dbReference type="GO" id="GO:0006270">
    <property type="term" value="P:DNA replication initiation"/>
    <property type="evidence" value="ECO:0007669"/>
    <property type="project" value="TreeGrafter"/>
</dbReference>
<dbReference type="Gene3D" id="3.60.21.60">
    <property type="match status" value="1"/>
</dbReference>
<gene>
    <name evidence="11" type="ORF">KFE25_002870</name>
</gene>
<dbReference type="InterPro" id="IPR016722">
    <property type="entry name" value="DNA_pol_alpha_bsu"/>
</dbReference>
<protein>
    <recommendedName>
        <fullName evidence="3 6">DNA polymerase alpha subunit B</fullName>
    </recommendedName>
</protein>
<reference evidence="11" key="1">
    <citation type="submission" date="2021-05" db="EMBL/GenBank/DDBJ databases">
        <title>The genome of the haptophyte Pavlova lutheri (Diacronema luteri, Pavlovales) - a model for lipid biosynthesis in eukaryotic algae.</title>
        <authorList>
            <person name="Hulatt C.J."/>
            <person name="Posewitz M.C."/>
        </authorList>
    </citation>
    <scope>NUCLEOTIDE SEQUENCE</scope>
    <source>
        <strain evidence="11">NIVA-4/92</strain>
    </source>
</reference>
<dbReference type="OMA" id="PFLDIEH"/>
<dbReference type="InterPro" id="IPR043034">
    <property type="entry name" value="DNA_pol_alpha_B_N_sf"/>
</dbReference>
<dbReference type="OrthoDB" id="336885at2759"/>
<keyword evidence="4 6" id="KW-0235">DNA replication</keyword>
<dbReference type="InterPro" id="IPR007185">
    <property type="entry name" value="DNA_pol_a/d/e_bsu"/>
</dbReference>
<dbReference type="PIRSF" id="PIRSF018300">
    <property type="entry name" value="DNA_pol_alph_2"/>
    <property type="match status" value="1"/>
</dbReference>
<keyword evidence="12" id="KW-1185">Reference proteome</keyword>
<evidence type="ECO:0000256" key="1">
    <source>
        <dbReference type="ARBA" id="ARBA00004123"/>
    </source>
</evidence>
<evidence type="ECO:0000256" key="4">
    <source>
        <dbReference type="ARBA" id="ARBA00022705"/>
    </source>
</evidence>
<accession>A0A8J6CFE7</accession>
<evidence type="ECO:0000259" key="10">
    <source>
        <dbReference type="Pfam" id="PF22062"/>
    </source>
</evidence>
<dbReference type="InterPro" id="IPR054300">
    <property type="entry name" value="OB_DPOA2"/>
</dbReference>
<dbReference type="PANTHER" id="PTHR23061">
    <property type="entry name" value="DNA POLYMERASE 2 ALPHA 70 KDA SUBUNIT"/>
    <property type="match status" value="1"/>
</dbReference>